<sequence>MTKKIDLSEITVLPILESLSFVKMHGASVARFGDGEVDIMMGHSIPYQDYDEVLAGRLREILGRQSDEKLMVCLPDVFNNLERYNSNAQTFWKAHFAKYSDFYRDMCQSSWYGSTFISRPYIDLVDKSAAQTSFAALKELWRNRDIVIVEGETSCSGVGNDLFAAAKSISRIICPSRNAFSQYDLILEEVKRVPKESLVLLMLGPTAKVLAYDLMLQGYQAVDLGHIDSEYEWFQMKATHKIKLNHKHTAEFNYDEAIVFEKDSVYESQILAKITSSSERKENSMTSESVISIIIPVYNSSAYLRRCMKSLLNQTYQNFEIILINDGSTDGSGLLCEEYAESDQRIHLIHQENAGPSAARNRGIELASGDYITFVDSDDFVEPNYLERLYQTAKTNDADIAICNFNSFNEERQSFLFSITSEMFFEKVYTVQEWIDQESTPKNNLYLAFTLATFKLFKAELFDDVVFPVRRLREDDATVYKLYLKANKIAFINQGLYYYSQHATSLSHNSMQKDVEGMIRNAEERIALLVAMGYDASQHLISYQKRLEKCQQDAMASGQITLYQDISTKLDLIRHFKKNGGRDA</sequence>
<evidence type="ECO:0000313" key="5">
    <source>
        <dbReference type="EMBL" id="MEY8444491.1"/>
    </source>
</evidence>
<feature type="domain" description="Glycosyltransferase 2-like" evidence="3">
    <location>
        <begin position="292"/>
        <end position="430"/>
    </location>
</feature>
<dbReference type="NCBIfam" id="TIGR03728">
    <property type="entry name" value="glyco_access_1"/>
    <property type="match status" value="1"/>
</dbReference>
<dbReference type="InterPro" id="IPR001173">
    <property type="entry name" value="Glyco_trans_2-like"/>
</dbReference>
<keyword evidence="2" id="KW-0808">Transferase</keyword>
<evidence type="ECO:0000313" key="6">
    <source>
        <dbReference type="Proteomes" id="UP001565283"/>
    </source>
</evidence>
<name>A0ABV4D4N1_9LACT</name>
<evidence type="ECO:0000259" key="4">
    <source>
        <dbReference type="Pfam" id="PF08759"/>
    </source>
</evidence>
<dbReference type="SUPFAM" id="SSF53448">
    <property type="entry name" value="Nucleotide-diphospho-sugar transferases"/>
    <property type="match status" value="1"/>
</dbReference>
<dbReference type="Pfam" id="PF00535">
    <property type="entry name" value="Glycos_transf_2"/>
    <property type="match status" value="1"/>
</dbReference>
<dbReference type="Proteomes" id="UP001565283">
    <property type="component" value="Unassembled WGS sequence"/>
</dbReference>
<dbReference type="Gene3D" id="3.90.550.10">
    <property type="entry name" value="Spore Coat Polysaccharide Biosynthesis Protein SpsA, Chain A"/>
    <property type="match status" value="1"/>
</dbReference>
<keyword evidence="1" id="KW-0328">Glycosyltransferase</keyword>
<feature type="domain" description="Glycosyltransferase GT-D fold" evidence="4">
    <location>
        <begin position="29"/>
        <end position="252"/>
    </location>
</feature>
<proteinExistence type="predicted"/>
<dbReference type="CDD" id="cd00761">
    <property type="entry name" value="Glyco_tranf_GTA_type"/>
    <property type="match status" value="1"/>
</dbReference>
<keyword evidence="6" id="KW-1185">Reference proteome</keyword>
<dbReference type="EMBL" id="JBCLSH010000053">
    <property type="protein sequence ID" value="MEY8444491.1"/>
    <property type="molecule type" value="Genomic_DNA"/>
</dbReference>
<gene>
    <name evidence="5" type="ORF">AALA52_09655</name>
</gene>
<dbReference type="PANTHER" id="PTHR22916:SF51">
    <property type="entry name" value="GLYCOSYLTRANSFERASE EPSH-RELATED"/>
    <property type="match status" value="1"/>
</dbReference>
<evidence type="ECO:0000259" key="3">
    <source>
        <dbReference type="Pfam" id="PF00535"/>
    </source>
</evidence>
<protein>
    <submittedName>
        <fullName evidence="5">SP_1767 family glycosyltransferase</fullName>
    </submittedName>
</protein>
<dbReference type="Pfam" id="PF08759">
    <property type="entry name" value="GT-D"/>
    <property type="match status" value="1"/>
</dbReference>
<dbReference type="PANTHER" id="PTHR22916">
    <property type="entry name" value="GLYCOSYLTRANSFERASE"/>
    <property type="match status" value="1"/>
</dbReference>
<reference evidence="5 6" key="1">
    <citation type="submission" date="2024-03" db="EMBL/GenBank/DDBJ databases">
        <title>Mouse gut bacterial collection (mGBC) of GemPharmatech.</title>
        <authorList>
            <person name="He Y."/>
            <person name="Dong L."/>
            <person name="Wu D."/>
            <person name="Gao X."/>
            <person name="Lin Z."/>
        </authorList>
    </citation>
    <scope>NUCLEOTIDE SEQUENCE [LARGE SCALE GENOMIC DNA]</scope>
    <source>
        <strain evidence="5 6">61-15</strain>
    </source>
</reference>
<accession>A0ABV4D4N1</accession>
<dbReference type="RefSeq" id="WP_369948859.1">
    <property type="nucleotide sequence ID" value="NZ_JBCLSH010000053.1"/>
</dbReference>
<evidence type="ECO:0000256" key="1">
    <source>
        <dbReference type="ARBA" id="ARBA00022676"/>
    </source>
</evidence>
<organism evidence="5 6">
    <name type="scientific">Lactococcus ileimucosae</name>
    <dbReference type="NCBI Taxonomy" id="2941329"/>
    <lineage>
        <taxon>Bacteria</taxon>
        <taxon>Bacillati</taxon>
        <taxon>Bacillota</taxon>
        <taxon>Bacilli</taxon>
        <taxon>Lactobacillales</taxon>
        <taxon>Streptococcaceae</taxon>
        <taxon>Lactococcus</taxon>
    </lineage>
</organism>
<evidence type="ECO:0000256" key="2">
    <source>
        <dbReference type="ARBA" id="ARBA00022679"/>
    </source>
</evidence>
<dbReference type="InterPro" id="IPR014869">
    <property type="entry name" value="GT-D"/>
</dbReference>
<dbReference type="InterPro" id="IPR029044">
    <property type="entry name" value="Nucleotide-diphossugar_trans"/>
</dbReference>
<comment type="caution">
    <text evidence="5">The sequence shown here is derived from an EMBL/GenBank/DDBJ whole genome shotgun (WGS) entry which is preliminary data.</text>
</comment>